<dbReference type="SUPFAM" id="SSF54593">
    <property type="entry name" value="Glyoxalase/Bleomycin resistance protein/Dihydroxybiphenyl dioxygenase"/>
    <property type="match status" value="1"/>
</dbReference>
<gene>
    <name evidence="3" type="ORF">CFAM422_006575</name>
</gene>
<dbReference type="GO" id="GO:0005739">
    <property type="term" value="C:mitochondrion"/>
    <property type="evidence" value="ECO:0007669"/>
    <property type="project" value="TreeGrafter"/>
</dbReference>
<dbReference type="InterPro" id="IPR004360">
    <property type="entry name" value="Glyas_Fos-R_dOase_dom"/>
</dbReference>
<evidence type="ECO:0000259" key="2">
    <source>
        <dbReference type="PROSITE" id="PS51819"/>
    </source>
</evidence>
<feature type="domain" description="VOC" evidence="2">
    <location>
        <begin position="11"/>
        <end position="121"/>
    </location>
</feature>
<dbReference type="Pfam" id="PF00903">
    <property type="entry name" value="Glyoxalase"/>
    <property type="match status" value="1"/>
</dbReference>
<dbReference type="GO" id="GO:0004493">
    <property type="term" value="F:methylmalonyl-CoA epimerase activity"/>
    <property type="evidence" value="ECO:0007669"/>
    <property type="project" value="TreeGrafter"/>
</dbReference>
<keyword evidence="4" id="KW-1185">Reference proteome</keyword>
<name>A0A9P4XF43_9HYPO</name>
<dbReference type="Gene3D" id="3.10.180.10">
    <property type="entry name" value="2,3-Dihydroxybiphenyl 1,2-Dioxygenase, domain 1"/>
    <property type="match status" value="2"/>
</dbReference>
<evidence type="ECO:0000313" key="4">
    <source>
        <dbReference type="Proteomes" id="UP000801864"/>
    </source>
</evidence>
<dbReference type="Proteomes" id="UP000801864">
    <property type="component" value="Unassembled WGS sequence"/>
</dbReference>
<keyword evidence="1" id="KW-0479">Metal-binding</keyword>
<dbReference type="GO" id="GO:0046491">
    <property type="term" value="P:L-methylmalonyl-CoA metabolic process"/>
    <property type="evidence" value="ECO:0007669"/>
    <property type="project" value="TreeGrafter"/>
</dbReference>
<evidence type="ECO:0000256" key="1">
    <source>
        <dbReference type="ARBA" id="ARBA00022723"/>
    </source>
</evidence>
<dbReference type="GO" id="GO:0046872">
    <property type="term" value="F:metal ion binding"/>
    <property type="evidence" value="ECO:0007669"/>
    <property type="project" value="UniProtKB-KW"/>
</dbReference>
<dbReference type="AlphaFoldDB" id="A0A9P4XF43"/>
<comment type="caution">
    <text evidence="3">The sequence shown here is derived from an EMBL/GenBank/DDBJ whole genome shotgun (WGS) entry which is preliminary data.</text>
</comment>
<dbReference type="PANTHER" id="PTHR43048">
    <property type="entry name" value="METHYLMALONYL-COA EPIMERASE"/>
    <property type="match status" value="1"/>
</dbReference>
<organism evidence="3 4">
    <name type="scientific">Trichoderma lentiforme</name>
    <dbReference type="NCBI Taxonomy" id="1567552"/>
    <lineage>
        <taxon>Eukaryota</taxon>
        <taxon>Fungi</taxon>
        <taxon>Dikarya</taxon>
        <taxon>Ascomycota</taxon>
        <taxon>Pezizomycotina</taxon>
        <taxon>Sordariomycetes</taxon>
        <taxon>Hypocreomycetidae</taxon>
        <taxon>Hypocreales</taxon>
        <taxon>Hypocreaceae</taxon>
        <taxon>Trichoderma</taxon>
    </lineage>
</organism>
<dbReference type="InterPro" id="IPR037523">
    <property type="entry name" value="VOC_core"/>
</dbReference>
<accession>A0A9P4XF43</accession>
<sequence>MAIGSKILLQRLSYVIYEHPDVVKFLTFAEDFGFELAAKSENGEVFFRGYGPDPFLYVARPASGGAPKFHGAGFVARSAIDFQKACNFPGAQLVDVSHRPGGGKMVRITDPNGYVVEVVHGQEERFVPQEGISVVAGGRPQVNGAVQKTRKEVAQREGVFNRMTSGPSKVHKLGHFGYTTDNYAKTCSWYSSNFNFKASDIVHKQGDPSTEFMSFFHVDLGAEYTDHHCLLVASHHGSGSGTSIHHSSFEVEDLDTEMMGHSWLASKGYKPMWGIGRHVMGSQLFDYWYDTTGFIIEHYSDGDVVNEECPTIRSAGTPAAIWGPPLPTKWD</sequence>
<dbReference type="InterPro" id="IPR029068">
    <property type="entry name" value="Glyas_Bleomycin-R_OHBP_Dase"/>
</dbReference>
<dbReference type="PANTHER" id="PTHR43048:SF3">
    <property type="entry name" value="METHYLMALONYL-COA EPIMERASE, MITOCHONDRIAL"/>
    <property type="match status" value="1"/>
</dbReference>
<dbReference type="PROSITE" id="PS51819">
    <property type="entry name" value="VOC"/>
    <property type="match status" value="2"/>
</dbReference>
<dbReference type="InterPro" id="IPR051785">
    <property type="entry name" value="MMCE/EMCE_epimerase"/>
</dbReference>
<protein>
    <recommendedName>
        <fullName evidence="2">VOC domain-containing protein</fullName>
    </recommendedName>
</protein>
<proteinExistence type="predicted"/>
<reference evidence="3 4" key="1">
    <citation type="submission" date="2018-06" db="EMBL/GenBank/DDBJ databases">
        <title>Genome analysis of cellulolytic fungus Trichoderma lentiforme CFAM-422.</title>
        <authorList>
            <person name="Steindorff A.S."/>
            <person name="Formighieri E.F."/>
            <person name="Midorikawa G.E.O."/>
            <person name="Tamietti M.S."/>
            <person name="Ramos E.Z."/>
            <person name="Silva A.S."/>
            <person name="Bon E.P.S."/>
            <person name="Mendes T.D."/>
            <person name="Damaso M.C.T."/>
            <person name="Favaro L.C.L."/>
        </authorList>
    </citation>
    <scope>NUCLEOTIDE SEQUENCE [LARGE SCALE GENOMIC DNA]</scope>
    <source>
        <strain evidence="3 4">CFAM-422</strain>
    </source>
</reference>
<feature type="domain" description="VOC" evidence="2">
    <location>
        <begin position="172"/>
        <end position="301"/>
    </location>
</feature>
<dbReference type="EMBL" id="QLNT01000011">
    <property type="protein sequence ID" value="KAF3070257.1"/>
    <property type="molecule type" value="Genomic_DNA"/>
</dbReference>
<evidence type="ECO:0000313" key="3">
    <source>
        <dbReference type="EMBL" id="KAF3070257.1"/>
    </source>
</evidence>